<protein>
    <recommendedName>
        <fullName evidence="5">HTH marR-type domain-containing protein</fullName>
    </recommendedName>
</protein>
<feature type="domain" description="HTH marR-type" evidence="5">
    <location>
        <begin position="28"/>
        <end position="156"/>
    </location>
</feature>
<keyword evidence="3" id="KW-0804">Transcription</keyword>
<proteinExistence type="predicted"/>
<evidence type="ECO:0000313" key="7">
    <source>
        <dbReference type="Proteomes" id="UP000838324"/>
    </source>
</evidence>
<dbReference type="InterPro" id="IPR036388">
    <property type="entry name" value="WH-like_DNA-bd_sf"/>
</dbReference>
<dbReference type="SUPFAM" id="SSF46785">
    <property type="entry name" value="Winged helix' DNA-binding domain"/>
    <property type="match status" value="1"/>
</dbReference>
<evidence type="ECO:0000259" key="5">
    <source>
        <dbReference type="PROSITE" id="PS50995"/>
    </source>
</evidence>
<dbReference type="PANTHER" id="PTHR42756:SF1">
    <property type="entry name" value="TRANSCRIPTIONAL REPRESSOR OF EMRAB OPERON"/>
    <property type="match status" value="1"/>
</dbReference>
<evidence type="ECO:0000256" key="3">
    <source>
        <dbReference type="ARBA" id="ARBA00023163"/>
    </source>
</evidence>
<dbReference type="PROSITE" id="PS50995">
    <property type="entry name" value="HTH_MARR_2"/>
    <property type="match status" value="1"/>
</dbReference>
<dbReference type="EMBL" id="CAKMMG010000009">
    <property type="protein sequence ID" value="CAH1219468.1"/>
    <property type="molecule type" value="Genomic_DNA"/>
</dbReference>
<keyword evidence="2" id="KW-0238">DNA-binding</keyword>
<feature type="region of interest" description="Disordered" evidence="4">
    <location>
        <begin position="174"/>
        <end position="196"/>
    </location>
</feature>
<dbReference type="PRINTS" id="PR00598">
    <property type="entry name" value="HTHMARR"/>
</dbReference>
<dbReference type="Pfam" id="PF01047">
    <property type="entry name" value="MarR"/>
    <property type="match status" value="1"/>
</dbReference>
<comment type="caution">
    <text evidence="6">The sequence shown here is derived from an EMBL/GenBank/DDBJ whole genome shotgun (WGS) entry which is preliminary data.</text>
</comment>
<evidence type="ECO:0000256" key="4">
    <source>
        <dbReference type="SAM" id="MobiDB-lite"/>
    </source>
</evidence>
<accession>A0ABM9CNK9</accession>
<gene>
    <name evidence="6" type="ORF">PAECIP111892_04766</name>
</gene>
<evidence type="ECO:0000256" key="2">
    <source>
        <dbReference type="ARBA" id="ARBA00023125"/>
    </source>
</evidence>
<feature type="compositionally biased region" description="Basic and acidic residues" evidence="4">
    <location>
        <begin position="180"/>
        <end position="189"/>
    </location>
</feature>
<keyword evidence="1" id="KW-0805">Transcription regulation</keyword>
<evidence type="ECO:0000313" key="6">
    <source>
        <dbReference type="EMBL" id="CAH1219468.1"/>
    </source>
</evidence>
<dbReference type="InterPro" id="IPR000835">
    <property type="entry name" value="HTH_MarR-typ"/>
</dbReference>
<dbReference type="PANTHER" id="PTHR42756">
    <property type="entry name" value="TRANSCRIPTIONAL REGULATOR, MARR"/>
    <property type="match status" value="1"/>
</dbReference>
<evidence type="ECO:0000256" key="1">
    <source>
        <dbReference type="ARBA" id="ARBA00023015"/>
    </source>
</evidence>
<reference evidence="6" key="1">
    <citation type="submission" date="2022-01" db="EMBL/GenBank/DDBJ databases">
        <authorList>
            <person name="Criscuolo A."/>
        </authorList>
    </citation>
    <scope>NUCLEOTIDE SEQUENCE</scope>
    <source>
        <strain evidence="6">CIP111892</strain>
    </source>
</reference>
<name>A0ABM9CNK9_9BACL</name>
<dbReference type="Gene3D" id="1.10.10.10">
    <property type="entry name" value="Winged helix-like DNA-binding domain superfamily/Winged helix DNA-binding domain"/>
    <property type="match status" value="1"/>
</dbReference>
<dbReference type="Proteomes" id="UP000838324">
    <property type="component" value="Unassembled WGS sequence"/>
</dbReference>
<dbReference type="SMART" id="SM00347">
    <property type="entry name" value="HTH_MARR"/>
    <property type="match status" value="1"/>
</dbReference>
<dbReference type="InterPro" id="IPR036390">
    <property type="entry name" value="WH_DNA-bd_sf"/>
</dbReference>
<keyword evidence="7" id="KW-1185">Reference proteome</keyword>
<sequence>MPGAFFCWLMEEGRERMTDEEWERLEEADWLFRKMVRRFVKERDRVNVEGIALPGMLILNKIIREGEQRLGDLAEQLDFTSGAITALSDKLEKGGYTVRRRKEDDRRTVLLDITAKGRELVQRNSNVGARCITLLFEGFTEEELAQQSRFYERMIGNLEGFSDTLLELARQNTEAAAARPEQKPRKTAPENKYLSY</sequence>
<organism evidence="6 7">
    <name type="scientific">Paenibacillus auburnensis</name>
    <dbReference type="NCBI Taxonomy" id="2905649"/>
    <lineage>
        <taxon>Bacteria</taxon>
        <taxon>Bacillati</taxon>
        <taxon>Bacillota</taxon>
        <taxon>Bacilli</taxon>
        <taxon>Bacillales</taxon>
        <taxon>Paenibacillaceae</taxon>
        <taxon>Paenibacillus</taxon>
    </lineage>
</organism>